<comment type="subcellular location">
    <subcellularLocation>
        <location evidence="4">Membrane</location>
        <topology evidence="4">Multi-pass membrane protein</topology>
    </subcellularLocation>
</comment>
<evidence type="ECO:0000256" key="1">
    <source>
        <dbReference type="ARBA" id="ARBA00022692"/>
    </source>
</evidence>
<evidence type="ECO:0000256" key="5">
    <source>
        <dbReference type="SAM" id="MobiDB-lite"/>
    </source>
</evidence>
<feature type="compositionally biased region" description="Basic and acidic residues" evidence="5">
    <location>
        <begin position="345"/>
        <end position="354"/>
    </location>
</feature>
<comment type="similarity">
    <text evidence="4">Belongs to the copper transporter (Ctr) (TC 1.A.56) family. SLC31A subfamily.</text>
</comment>
<keyword evidence="3 4" id="KW-0472">Membrane</keyword>
<dbReference type="AlphaFoldDB" id="A0A7S4V305"/>
<organism evidence="6">
    <name type="scientific">Ditylum brightwellii</name>
    <dbReference type="NCBI Taxonomy" id="49249"/>
    <lineage>
        <taxon>Eukaryota</taxon>
        <taxon>Sar</taxon>
        <taxon>Stramenopiles</taxon>
        <taxon>Ochrophyta</taxon>
        <taxon>Bacillariophyta</taxon>
        <taxon>Mediophyceae</taxon>
        <taxon>Lithodesmiophycidae</taxon>
        <taxon>Lithodesmiales</taxon>
        <taxon>Lithodesmiaceae</taxon>
        <taxon>Ditylum</taxon>
    </lineage>
</organism>
<sequence length="354" mass="38275">MRSSMSLSSRQASSSFQDNNVISIGCGNHPSPQSSHLNNDLSEVTTTSVHRRLQHVSGPEACNNVTQFMCWLICLDIPDHENAVSRLREGESLYCLNPSVYAKSGGSVVQATQPCTDDKGIMGNVMNDACMGSWLPSSAFVKGYALERDGVNIADLTDEERMHNMEDHYCHGGTSMYMDGFNWQGTTCVIYLFQSWVLSTQGQFIAACIGTVLVSVFLEFVISSRRTLLPKVPVGWKRLASSTVLYGTQITLGYFVMLVVMTYSGPLFLCVVIGLMIGHVGTNHKRLLESSSSPSSSSGEDVIPPSDGITPCCQYDVGTEGKENTGTAASSSQDENSSGDLFLDEEGKGASECC</sequence>
<dbReference type="PANTHER" id="PTHR12483:SF115">
    <property type="entry name" value="COPPER TRANSPORT PROTEIN"/>
    <property type="match status" value="1"/>
</dbReference>
<evidence type="ECO:0000256" key="3">
    <source>
        <dbReference type="ARBA" id="ARBA00023136"/>
    </source>
</evidence>
<dbReference type="GO" id="GO:0016020">
    <property type="term" value="C:membrane"/>
    <property type="evidence" value="ECO:0007669"/>
    <property type="project" value="UniProtKB-SubCell"/>
</dbReference>
<dbReference type="Pfam" id="PF04145">
    <property type="entry name" value="Ctr"/>
    <property type="match status" value="2"/>
</dbReference>
<dbReference type="InterPro" id="IPR007274">
    <property type="entry name" value="Cop_transporter"/>
</dbReference>
<reference evidence="6" key="1">
    <citation type="submission" date="2021-01" db="EMBL/GenBank/DDBJ databases">
        <authorList>
            <person name="Corre E."/>
            <person name="Pelletier E."/>
            <person name="Niang G."/>
            <person name="Scheremetjew M."/>
            <person name="Finn R."/>
            <person name="Kale V."/>
            <person name="Holt S."/>
            <person name="Cochrane G."/>
            <person name="Meng A."/>
            <person name="Brown T."/>
            <person name="Cohen L."/>
        </authorList>
    </citation>
    <scope>NUCLEOTIDE SEQUENCE</scope>
    <source>
        <strain evidence="6">GSO104</strain>
    </source>
</reference>
<protein>
    <recommendedName>
        <fullName evidence="4">Copper transport protein</fullName>
    </recommendedName>
</protein>
<keyword evidence="1 4" id="KW-0812">Transmembrane</keyword>
<feature type="region of interest" description="Disordered" evidence="5">
    <location>
        <begin position="288"/>
        <end position="354"/>
    </location>
</feature>
<evidence type="ECO:0000256" key="4">
    <source>
        <dbReference type="RuleBase" id="RU367022"/>
    </source>
</evidence>
<keyword evidence="4" id="KW-0406">Ion transport</keyword>
<keyword evidence="2 4" id="KW-1133">Transmembrane helix</keyword>
<dbReference type="GO" id="GO:0005375">
    <property type="term" value="F:copper ion transmembrane transporter activity"/>
    <property type="evidence" value="ECO:0007669"/>
    <property type="project" value="UniProtKB-UniRule"/>
</dbReference>
<evidence type="ECO:0000256" key="2">
    <source>
        <dbReference type="ARBA" id="ARBA00022989"/>
    </source>
</evidence>
<evidence type="ECO:0000313" key="6">
    <source>
        <dbReference type="EMBL" id="CAE4604483.1"/>
    </source>
</evidence>
<accession>A0A7S4V305</accession>
<proteinExistence type="inferred from homology"/>
<dbReference type="EMBL" id="HBNS01016855">
    <property type="protein sequence ID" value="CAE4604483.1"/>
    <property type="molecule type" value="Transcribed_RNA"/>
</dbReference>
<feature type="compositionally biased region" description="Polar residues" evidence="5">
    <location>
        <begin position="324"/>
        <end position="339"/>
    </location>
</feature>
<keyword evidence="4" id="KW-0187">Copper transport</keyword>
<dbReference type="PANTHER" id="PTHR12483">
    <property type="entry name" value="SOLUTE CARRIER FAMILY 31 COPPER TRANSPORTERS"/>
    <property type="match status" value="1"/>
</dbReference>
<keyword evidence="4" id="KW-0813">Transport</keyword>
<keyword evidence="4" id="KW-0186">Copper</keyword>
<feature type="transmembrane region" description="Helical" evidence="4">
    <location>
        <begin position="204"/>
        <end position="222"/>
    </location>
</feature>
<feature type="transmembrane region" description="Helical" evidence="4">
    <location>
        <begin position="252"/>
        <end position="277"/>
    </location>
</feature>
<gene>
    <name evidence="6" type="ORF">DBRI00130_LOCUS13477</name>
</gene>
<name>A0A7S4V305_9STRA</name>